<reference evidence="1" key="1">
    <citation type="submission" date="2019-12" db="EMBL/GenBank/DDBJ databases">
        <title>Genome sequencing and annotation of Brassica cretica.</title>
        <authorList>
            <person name="Studholme D.J."/>
            <person name="Sarris P.F."/>
        </authorList>
    </citation>
    <scope>NUCLEOTIDE SEQUENCE</scope>
    <source>
        <strain evidence="1">PFS-102/07</strain>
        <tissue evidence="1">Leaf</tissue>
    </source>
</reference>
<gene>
    <name evidence="1" type="ORF">F2Q70_00038960</name>
</gene>
<sequence length="78" mass="8794">METEHAENNASEFLSAESSEYKKVVPCLSPRTPYILAPSDRAVYVLGRYLATELRRDLGRYVATELRGDLGRYVATEP</sequence>
<comment type="caution">
    <text evidence="1">The sequence shown here is derived from an EMBL/GenBank/DDBJ whole genome shotgun (WGS) entry which is preliminary data.</text>
</comment>
<protein>
    <submittedName>
        <fullName evidence="1">Uncharacterized protein</fullName>
    </submittedName>
</protein>
<dbReference type="EMBL" id="QGKY02000190">
    <property type="protein sequence ID" value="KAF2588255.1"/>
    <property type="molecule type" value="Genomic_DNA"/>
</dbReference>
<proteinExistence type="predicted"/>
<dbReference type="AlphaFoldDB" id="A0A8S9K1J0"/>
<organism evidence="1">
    <name type="scientific">Brassica cretica</name>
    <name type="common">Mustard</name>
    <dbReference type="NCBI Taxonomy" id="69181"/>
    <lineage>
        <taxon>Eukaryota</taxon>
        <taxon>Viridiplantae</taxon>
        <taxon>Streptophyta</taxon>
        <taxon>Embryophyta</taxon>
        <taxon>Tracheophyta</taxon>
        <taxon>Spermatophyta</taxon>
        <taxon>Magnoliopsida</taxon>
        <taxon>eudicotyledons</taxon>
        <taxon>Gunneridae</taxon>
        <taxon>Pentapetalae</taxon>
        <taxon>rosids</taxon>
        <taxon>malvids</taxon>
        <taxon>Brassicales</taxon>
        <taxon>Brassicaceae</taxon>
        <taxon>Brassiceae</taxon>
        <taxon>Brassica</taxon>
    </lineage>
</organism>
<evidence type="ECO:0000313" key="1">
    <source>
        <dbReference type="EMBL" id="KAF2588255.1"/>
    </source>
</evidence>
<accession>A0A8S9K1J0</accession>
<name>A0A8S9K1J0_BRACR</name>